<protein>
    <submittedName>
        <fullName evidence="8">Site-specific integrase</fullName>
    </submittedName>
</protein>
<keyword evidence="3 5" id="KW-0238">DNA-binding</keyword>
<dbReference type="PROSITE" id="PS51898">
    <property type="entry name" value="TYR_RECOMBINASE"/>
    <property type="match status" value="1"/>
</dbReference>
<evidence type="ECO:0000256" key="1">
    <source>
        <dbReference type="ARBA" id="ARBA00008857"/>
    </source>
</evidence>
<dbReference type="InterPro" id="IPR028259">
    <property type="entry name" value="AP2-like_int_N"/>
</dbReference>
<keyword evidence="2" id="KW-0229">DNA integration</keyword>
<evidence type="ECO:0000313" key="8">
    <source>
        <dbReference type="EMBL" id="OOE14016.1"/>
    </source>
</evidence>
<feature type="domain" description="Core-binding (CB)" evidence="7">
    <location>
        <begin position="62"/>
        <end position="144"/>
    </location>
</feature>
<dbReference type="GO" id="GO:0003677">
    <property type="term" value="F:DNA binding"/>
    <property type="evidence" value="ECO:0007669"/>
    <property type="project" value="UniProtKB-UniRule"/>
</dbReference>
<dbReference type="GO" id="GO:0015074">
    <property type="term" value="P:DNA integration"/>
    <property type="evidence" value="ECO:0007669"/>
    <property type="project" value="UniProtKB-KW"/>
</dbReference>
<dbReference type="OrthoDB" id="9803188at2"/>
<dbReference type="InterPro" id="IPR050090">
    <property type="entry name" value="Tyrosine_recombinase_XerCD"/>
</dbReference>
<gene>
    <name evidence="8" type="ORF">UN64_02045</name>
</gene>
<evidence type="ECO:0000313" key="9">
    <source>
        <dbReference type="Proteomes" id="UP000188597"/>
    </source>
</evidence>
<evidence type="ECO:0000256" key="3">
    <source>
        <dbReference type="ARBA" id="ARBA00023125"/>
    </source>
</evidence>
<dbReference type="GO" id="GO:0006310">
    <property type="term" value="P:DNA recombination"/>
    <property type="evidence" value="ECO:0007669"/>
    <property type="project" value="UniProtKB-KW"/>
</dbReference>
<evidence type="ECO:0000259" key="6">
    <source>
        <dbReference type="PROSITE" id="PS51898"/>
    </source>
</evidence>
<dbReference type="Proteomes" id="UP000188597">
    <property type="component" value="Unassembled WGS sequence"/>
</dbReference>
<dbReference type="Pfam" id="PF00589">
    <property type="entry name" value="Phage_integrase"/>
    <property type="match status" value="1"/>
</dbReference>
<evidence type="ECO:0000259" key="7">
    <source>
        <dbReference type="PROSITE" id="PS51900"/>
    </source>
</evidence>
<dbReference type="SUPFAM" id="SSF56349">
    <property type="entry name" value="DNA breaking-rejoining enzymes"/>
    <property type="match status" value="1"/>
</dbReference>
<dbReference type="InterPro" id="IPR004107">
    <property type="entry name" value="Integrase_SAM-like_N"/>
</dbReference>
<dbReference type="InterPro" id="IPR010998">
    <property type="entry name" value="Integrase_recombinase_N"/>
</dbReference>
<dbReference type="Pfam" id="PF14657">
    <property type="entry name" value="Arm-DNA-bind_4"/>
    <property type="match status" value="1"/>
</dbReference>
<evidence type="ECO:0000256" key="5">
    <source>
        <dbReference type="PROSITE-ProRule" id="PRU01248"/>
    </source>
</evidence>
<keyword evidence="4" id="KW-0233">DNA recombination</keyword>
<organism evidence="8 9">
    <name type="scientific">Fictibacillus arsenicus</name>
    <dbReference type="NCBI Taxonomy" id="255247"/>
    <lineage>
        <taxon>Bacteria</taxon>
        <taxon>Bacillati</taxon>
        <taxon>Bacillota</taxon>
        <taxon>Bacilli</taxon>
        <taxon>Bacillales</taxon>
        <taxon>Fictibacillaceae</taxon>
        <taxon>Fictibacillus</taxon>
    </lineage>
</organism>
<dbReference type="InterPro" id="IPR011010">
    <property type="entry name" value="DNA_brk_join_enz"/>
</dbReference>
<dbReference type="PANTHER" id="PTHR30349:SF64">
    <property type="entry name" value="PROPHAGE INTEGRASE INTD-RELATED"/>
    <property type="match status" value="1"/>
</dbReference>
<sequence length="368" mass="42340">MRGSIKKNGISWYYVLDLGKDEKGSRKQKKKRGFKTKKEAEKALVEAINSINKGTYIEPTKMTYKDYLEQWFNTKKNSIGAQSVVVYENCLRKRIKPKLGHITLSKLSSIHIQSFIDNLYDEGLSSCTIKKYFEIIRNSLEHAVDFNLINNNVAIKVKLPRTSYSEMKVWNNDEVNQFLKVAKTDYCYIVFKLALATGLRQGEILGLRWKDVDLEKGFLSIKQTLSHDGKSFKQGAKTKTSKRTVDLSKSTIKALKEHRLLIEKEKETLGPIYKDFDLIACTHHGSPHNASNIRRSFNRIIQLAKVPKIRFHDLRHTHATLLLSKGVNIKVISERLGHSNIKVTLDTYSHVLPTMQEEAVRKIDEIFE</sequence>
<reference evidence="8 9" key="1">
    <citation type="submission" date="2016-11" db="EMBL/GenBank/DDBJ databases">
        <authorList>
            <person name="Jaros S."/>
            <person name="Januszkiewicz K."/>
            <person name="Wedrychowicz H."/>
        </authorList>
    </citation>
    <scope>NUCLEOTIDE SEQUENCE [LARGE SCALE GENOMIC DNA]</scope>
    <source>
        <strain evidence="8 9">Con a/3</strain>
    </source>
</reference>
<dbReference type="RefSeq" id="WP_077359431.1">
    <property type="nucleotide sequence ID" value="NZ_MQMF01000001.1"/>
</dbReference>
<proteinExistence type="inferred from homology"/>
<dbReference type="Gene3D" id="1.10.150.130">
    <property type="match status" value="1"/>
</dbReference>
<evidence type="ECO:0000256" key="4">
    <source>
        <dbReference type="ARBA" id="ARBA00023172"/>
    </source>
</evidence>
<dbReference type="PROSITE" id="PS51900">
    <property type="entry name" value="CB"/>
    <property type="match status" value="1"/>
</dbReference>
<dbReference type="AlphaFoldDB" id="A0A1V3GAX6"/>
<dbReference type="InterPro" id="IPR044068">
    <property type="entry name" value="CB"/>
</dbReference>
<dbReference type="EMBL" id="MQMF01000001">
    <property type="protein sequence ID" value="OOE14016.1"/>
    <property type="molecule type" value="Genomic_DNA"/>
</dbReference>
<dbReference type="PANTHER" id="PTHR30349">
    <property type="entry name" value="PHAGE INTEGRASE-RELATED"/>
    <property type="match status" value="1"/>
</dbReference>
<dbReference type="Gene3D" id="1.10.443.10">
    <property type="entry name" value="Intergrase catalytic core"/>
    <property type="match status" value="1"/>
</dbReference>
<comment type="caution">
    <text evidence="8">The sequence shown here is derived from an EMBL/GenBank/DDBJ whole genome shotgun (WGS) entry which is preliminary data.</text>
</comment>
<dbReference type="InterPro" id="IPR002104">
    <property type="entry name" value="Integrase_catalytic"/>
</dbReference>
<dbReference type="Pfam" id="PF14659">
    <property type="entry name" value="Phage_int_SAM_3"/>
    <property type="match status" value="1"/>
</dbReference>
<comment type="similarity">
    <text evidence="1">Belongs to the 'phage' integrase family.</text>
</comment>
<name>A0A1V3GAX6_9BACL</name>
<accession>A0A1V3GAX6</accession>
<evidence type="ECO:0000256" key="2">
    <source>
        <dbReference type="ARBA" id="ARBA00022908"/>
    </source>
</evidence>
<dbReference type="CDD" id="cd01189">
    <property type="entry name" value="INT_ICEBs1_C_like"/>
    <property type="match status" value="1"/>
</dbReference>
<dbReference type="InterPro" id="IPR013762">
    <property type="entry name" value="Integrase-like_cat_sf"/>
</dbReference>
<feature type="domain" description="Tyr recombinase" evidence="6">
    <location>
        <begin position="165"/>
        <end position="361"/>
    </location>
</feature>